<dbReference type="AlphaFoldDB" id="A0A4C1UKZ8"/>
<dbReference type="SUPFAM" id="SSF50494">
    <property type="entry name" value="Trypsin-like serine proteases"/>
    <property type="match status" value="1"/>
</dbReference>
<organism evidence="6 7">
    <name type="scientific">Eumeta variegata</name>
    <name type="common">Bagworm moth</name>
    <name type="synonym">Eumeta japonica</name>
    <dbReference type="NCBI Taxonomy" id="151549"/>
    <lineage>
        <taxon>Eukaryota</taxon>
        <taxon>Metazoa</taxon>
        <taxon>Ecdysozoa</taxon>
        <taxon>Arthropoda</taxon>
        <taxon>Hexapoda</taxon>
        <taxon>Insecta</taxon>
        <taxon>Pterygota</taxon>
        <taxon>Neoptera</taxon>
        <taxon>Endopterygota</taxon>
        <taxon>Lepidoptera</taxon>
        <taxon>Glossata</taxon>
        <taxon>Ditrysia</taxon>
        <taxon>Tineoidea</taxon>
        <taxon>Psychidae</taxon>
        <taxon>Oiketicinae</taxon>
        <taxon>Eumeta</taxon>
    </lineage>
</organism>
<dbReference type="GO" id="GO:0006508">
    <property type="term" value="P:proteolysis"/>
    <property type="evidence" value="ECO:0007669"/>
    <property type="project" value="UniProtKB-KW"/>
</dbReference>
<dbReference type="Gene3D" id="2.40.10.10">
    <property type="entry name" value="Trypsin-like serine proteases"/>
    <property type="match status" value="1"/>
</dbReference>
<dbReference type="InterPro" id="IPR050127">
    <property type="entry name" value="Serine_Proteases_S1"/>
</dbReference>
<evidence type="ECO:0000313" key="7">
    <source>
        <dbReference type="Proteomes" id="UP000299102"/>
    </source>
</evidence>
<keyword evidence="2" id="KW-0378">Hydrolase</keyword>
<keyword evidence="4" id="KW-1015">Disulfide bond</keyword>
<dbReference type="PANTHER" id="PTHR24264:SF54">
    <property type="entry name" value="PEPTIDASE S1 DOMAIN-CONTAINING PROTEIN"/>
    <property type="match status" value="1"/>
</dbReference>
<dbReference type="PANTHER" id="PTHR24264">
    <property type="entry name" value="TRYPSIN-RELATED"/>
    <property type="match status" value="1"/>
</dbReference>
<dbReference type="GO" id="GO:0004252">
    <property type="term" value="F:serine-type endopeptidase activity"/>
    <property type="evidence" value="ECO:0007669"/>
    <property type="project" value="InterPro"/>
</dbReference>
<dbReference type="PROSITE" id="PS00135">
    <property type="entry name" value="TRYPSIN_SER"/>
    <property type="match status" value="1"/>
</dbReference>
<sequence length="249" mass="28316">MNNDTEYLVGVPLAAKGKEVYKYGGATLFYWWWQASDLYVRLGEYDFKRNNDSRSFNFRVVEIRQHKEFQLSNYHNDIAILKLHRPAVFNSYVWPICLPPLGLQLVNQSAVVIGWGTQWYGGPHSTVLMEVTIPVWDYQRCTEAFSDTIFNSTICAGAYEGGKDSCQNHRALTRIVNRSNCVQKPIIEFYTANIPQGDSGGPLMYQLASGRWAVVGVVSWGIRCGEPAHPGVYARVDQFLSWIVENSQF</sequence>
<dbReference type="InterPro" id="IPR043504">
    <property type="entry name" value="Peptidase_S1_PA_chymotrypsin"/>
</dbReference>
<dbReference type="EMBL" id="BGZK01000182">
    <property type="protein sequence ID" value="GBP26636.1"/>
    <property type="molecule type" value="Genomic_DNA"/>
</dbReference>
<dbReference type="CDD" id="cd00190">
    <property type="entry name" value="Tryp_SPc"/>
    <property type="match status" value="1"/>
</dbReference>
<proteinExistence type="predicted"/>
<gene>
    <name evidence="6" type="ORF">EVAR_18273_1</name>
</gene>
<dbReference type="PROSITE" id="PS50240">
    <property type="entry name" value="TRYPSIN_DOM"/>
    <property type="match status" value="1"/>
</dbReference>
<evidence type="ECO:0000256" key="2">
    <source>
        <dbReference type="ARBA" id="ARBA00022801"/>
    </source>
</evidence>
<evidence type="ECO:0000313" key="6">
    <source>
        <dbReference type="EMBL" id="GBP26636.1"/>
    </source>
</evidence>
<dbReference type="OrthoDB" id="5918597at2759"/>
<dbReference type="InterPro" id="IPR033116">
    <property type="entry name" value="TRYPSIN_SER"/>
</dbReference>
<name>A0A4C1UKZ8_EUMVA</name>
<reference evidence="6 7" key="1">
    <citation type="journal article" date="2019" name="Commun. Biol.">
        <title>The bagworm genome reveals a unique fibroin gene that provides high tensile strength.</title>
        <authorList>
            <person name="Kono N."/>
            <person name="Nakamura H."/>
            <person name="Ohtoshi R."/>
            <person name="Tomita M."/>
            <person name="Numata K."/>
            <person name="Arakawa K."/>
        </authorList>
    </citation>
    <scope>NUCLEOTIDE SEQUENCE [LARGE SCALE GENOMIC DNA]</scope>
</reference>
<accession>A0A4C1UKZ8</accession>
<dbReference type="InterPro" id="IPR001314">
    <property type="entry name" value="Peptidase_S1A"/>
</dbReference>
<keyword evidence="1" id="KW-0645">Protease</keyword>
<dbReference type="Pfam" id="PF00089">
    <property type="entry name" value="Trypsin"/>
    <property type="match status" value="2"/>
</dbReference>
<dbReference type="PRINTS" id="PR00722">
    <property type="entry name" value="CHYMOTRYPSIN"/>
</dbReference>
<dbReference type="SMART" id="SM00020">
    <property type="entry name" value="Tryp_SPc"/>
    <property type="match status" value="1"/>
</dbReference>
<evidence type="ECO:0000256" key="3">
    <source>
        <dbReference type="ARBA" id="ARBA00022825"/>
    </source>
</evidence>
<evidence type="ECO:0000256" key="1">
    <source>
        <dbReference type="ARBA" id="ARBA00022670"/>
    </source>
</evidence>
<dbReference type="GO" id="GO:0005615">
    <property type="term" value="C:extracellular space"/>
    <property type="evidence" value="ECO:0007669"/>
    <property type="project" value="TreeGrafter"/>
</dbReference>
<feature type="domain" description="Peptidase S1" evidence="5">
    <location>
        <begin position="1"/>
        <end position="248"/>
    </location>
</feature>
<keyword evidence="3" id="KW-0720">Serine protease</keyword>
<dbReference type="STRING" id="151549.A0A4C1UKZ8"/>
<comment type="caution">
    <text evidence="6">The sequence shown here is derived from an EMBL/GenBank/DDBJ whole genome shotgun (WGS) entry which is preliminary data.</text>
</comment>
<dbReference type="InterPro" id="IPR009003">
    <property type="entry name" value="Peptidase_S1_PA"/>
</dbReference>
<evidence type="ECO:0000256" key="4">
    <source>
        <dbReference type="ARBA" id="ARBA00023157"/>
    </source>
</evidence>
<protein>
    <submittedName>
        <fullName evidence="6">Proclotting enzyme</fullName>
    </submittedName>
</protein>
<evidence type="ECO:0000259" key="5">
    <source>
        <dbReference type="PROSITE" id="PS50240"/>
    </source>
</evidence>
<keyword evidence="7" id="KW-1185">Reference proteome</keyword>
<dbReference type="Proteomes" id="UP000299102">
    <property type="component" value="Unassembled WGS sequence"/>
</dbReference>
<dbReference type="InterPro" id="IPR001254">
    <property type="entry name" value="Trypsin_dom"/>
</dbReference>